<evidence type="ECO:0000259" key="1">
    <source>
        <dbReference type="Pfam" id="PF07727"/>
    </source>
</evidence>
<dbReference type="PANTHER" id="PTHR43383:SF2">
    <property type="entry name" value="AMIDOHYDROLASE 2 FAMILY PROTEIN"/>
    <property type="match status" value="1"/>
</dbReference>
<accession>A0A5H2XGW5</accession>
<proteinExistence type="predicted"/>
<reference evidence="2" key="1">
    <citation type="journal article" date="2019" name="Science">
        <title>Mutation of a bHLH transcription factor allowed almond domestication.</title>
        <authorList>
            <person name="Sanchez-Perez R."/>
            <person name="Pavan S."/>
            <person name="Mazzeo R."/>
            <person name="Moldovan C."/>
            <person name="Aiese Cigliano R."/>
            <person name="Del Cueto J."/>
            <person name="Ricciardi F."/>
            <person name="Lotti C."/>
            <person name="Ricciardi L."/>
            <person name="Dicenta F."/>
            <person name="Lopez-Marques R.L."/>
            <person name="Lindberg Moller B."/>
        </authorList>
    </citation>
    <scope>NUCLEOTIDE SEQUENCE</scope>
</reference>
<dbReference type="Pfam" id="PF07727">
    <property type="entry name" value="RVT_2"/>
    <property type="match status" value="1"/>
</dbReference>
<dbReference type="InterPro" id="IPR013103">
    <property type="entry name" value="RVT_2"/>
</dbReference>
<name>A0A5H2XGW5_PRUDU</name>
<dbReference type="EMBL" id="AP020491">
    <property type="protein sequence ID" value="BBN67687.1"/>
    <property type="molecule type" value="Genomic_DNA"/>
</dbReference>
<feature type="domain" description="Reverse transcriptase Ty1/copia-type" evidence="1">
    <location>
        <begin position="12"/>
        <end position="136"/>
    </location>
</feature>
<gene>
    <name evidence="2" type="ORF">Prudu_154S000300</name>
</gene>
<dbReference type="PANTHER" id="PTHR43383">
    <property type="entry name" value="NODULIN 6"/>
    <property type="match status" value="1"/>
</dbReference>
<sequence>MGVPSEEEHDGSKRYKARLVVKGFQQKEGVDYTDIFAPVVKLNTIRSVLSIVAIEDLYLEQLDVKTAFLHGDLDEEIYMHQPEGFSERGNKNMVCRLKKSLYGLKQAPRQWYKKFDSFMHKEGFQKCNADHCCYFKR</sequence>
<organism evidence="2">
    <name type="scientific">Prunus dulcis</name>
    <name type="common">Almond</name>
    <name type="synonym">Amygdalus dulcis</name>
    <dbReference type="NCBI Taxonomy" id="3755"/>
    <lineage>
        <taxon>Eukaryota</taxon>
        <taxon>Viridiplantae</taxon>
        <taxon>Streptophyta</taxon>
        <taxon>Embryophyta</taxon>
        <taxon>Tracheophyta</taxon>
        <taxon>Spermatophyta</taxon>
        <taxon>Magnoliopsida</taxon>
        <taxon>eudicotyledons</taxon>
        <taxon>Gunneridae</taxon>
        <taxon>Pentapetalae</taxon>
        <taxon>rosids</taxon>
        <taxon>fabids</taxon>
        <taxon>Rosales</taxon>
        <taxon>Rosaceae</taxon>
        <taxon>Amygdaloideae</taxon>
        <taxon>Amygdaleae</taxon>
        <taxon>Prunus</taxon>
    </lineage>
</organism>
<dbReference type="AlphaFoldDB" id="A0A5H2XGW5"/>
<dbReference type="SUPFAM" id="SSF56672">
    <property type="entry name" value="DNA/RNA polymerases"/>
    <property type="match status" value="1"/>
</dbReference>
<evidence type="ECO:0000313" key="2">
    <source>
        <dbReference type="EMBL" id="BBN67687.1"/>
    </source>
</evidence>
<protein>
    <recommendedName>
        <fullName evidence="1">Reverse transcriptase Ty1/copia-type domain-containing protein</fullName>
    </recommendedName>
</protein>
<dbReference type="InterPro" id="IPR043502">
    <property type="entry name" value="DNA/RNA_pol_sf"/>
</dbReference>